<dbReference type="EMBL" id="FNNI01000009">
    <property type="protein sequence ID" value="SDX98386.1"/>
    <property type="molecule type" value="Genomic_DNA"/>
</dbReference>
<proteinExistence type="predicted"/>
<sequence>MPTFVSSCKNYVRLTHRFLQLSARHRWWSLEALCLLSLAWLYVRVLPYRWWSKRLGTLQCDMTTATPHPPDSTTLQVCKRLMTINHCLGGRFTCLMMAMAAHWMLGRRRIASRLLLGTRIVSKTATEPDHTLAAHAWLTVGGHIVMGHHDDHFTPIACFMHTVAEEPKPHGGKR</sequence>
<keyword evidence="4" id="KW-1185">Reference proteome</keyword>
<dbReference type="Pfam" id="PF13471">
    <property type="entry name" value="Transglut_core3"/>
    <property type="match status" value="1"/>
</dbReference>
<accession>A0A1H3G546</accession>
<reference evidence="3 4" key="1">
    <citation type="submission" date="2016-10" db="EMBL/GenBank/DDBJ databases">
        <authorList>
            <person name="de Groot N.N."/>
        </authorList>
    </citation>
    <scope>NUCLEOTIDE SEQUENCE [LARGE SCALE GENOMIC DNA]</scope>
    <source>
        <strain evidence="3 4">DSM 19219</strain>
    </source>
</reference>
<evidence type="ECO:0000256" key="1">
    <source>
        <dbReference type="SAM" id="Phobius"/>
    </source>
</evidence>
<keyword evidence="1" id="KW-0472">Membrane</keyword>
<name>A0A1H3G546_9GAMM</name>
<dbReference type="RefSeq" id="WP_175529877.1">
    <property type="nucleotide sequence ID" value="NZ_BMXH01000007.1"/>
</dbReference>
<evidence type="ECO:0000259" key="2">
    <source>
        <dbReference type="Pfam" id="PF13471"/>
    </source>
</evidence>
<dbReference type="InterPro" id="IPR032708">
    <property type="entry name" value="McjB_C"/>
</dbReference>
<protein>
    <submittedName>
        <fullName evidence="3">Transglutaminase-like superfamily protein</fullName>
    </submittedName>
</protein>
<evidence type="ECO:0000313" key="3">
    <source>
        <dbReference type="EMBL" id="SDX98386.1"/>
    </source>
</evidence>
<dbReference type="AlphaFoldDB" id="A0A1H3G546"/>
<feature type="domain" description="Microcin J25-processing protein McjB C-terminal" evidence="2">
    <location>
        <begin position="45"/>
        <end position="157"/>
    </location>
</feature>
<feature type="transmembrane region" description="Helical" evidence="1">
    <location>
        <begin position="27"/>
        <end position="45"/>
    </location>
</feature>
<feature type="transmembrane region" description="Helical" evidence="1">
    <location>
        <begin position="88"/>
        <end position="105"/>
    </location>
</feature>
<evidence type="ECO:0000313" key="4">
    <source>
        <dbReference type="Proteomes" id="UP000198500"/>
    </source>
</evidence>
<gene>
    <name evidence="3" type="ORF">SAMN05443545_10913</name>
</gene>
<dbReference type="STRING" id="574349.SAMN05443545_10913"/>
<dbReference type="NCBIfam" id="NF033537">
    <property type="entry name" value="lasso_biosyn_B2"/>
    <property type="match status" value="1"/>
</dbReference>
<dbReference type="Proteomes" id="UP000198500">
    <property type="component" value="Unassembled WGS sequence"/>
</dbReference>
<organism evidence="3 4">
    <name type="scientific">Aidingimonas halophila</name>
    <dbReference type="NCBI Taxonomy" id="574349"/>
    <lineage>
        <taxon>Bacteria</taxon>
        <taxon>Pseudomonadati</taxon>
        <taxon>Pseudomonadota</taxon>
        <taxon>Gammaproteobacteria</taxon>
        <taxon>Oceanospirillales</taxon>
        <taxon>Halomonadaceae</taxon>
        <taxon>Aidingimonas</taxon>
    </lineage>
</organism>
<keyword evidence="1" id="KW-0812">Transmembrane</keyword>
<dbReference type="InterPro" id="IPR053521">
    <property type="entry name" value="McjB-like"/>
</dbReference>
<keyword evidence="1" id="KW-1133">Transmembrane helix</keyword>